<reference evidence="2 3" key="1">
    <citation type="submission" date="2016-10" db="EMBL/GenBank/DDBJ databases">
        <authorList>
            <person name="de Groot N.N."/>
        </authorList>
    </citation>
    <scope>NUCLEOTIDE SEQUENCE [LARGE SCALE GENOMIC DNA]</scope>
    <source>
        <strain evidence="2 3">DSM 19547</strain>
    </source>
</reference>
<dbReference type="Pfam" id="PF13470">
    <property type="entry name" value="PIN_3"/>
    <property type="match status" value="1"/>
</dbReference>
<dbReference type="Proteomes" id="UP000199356">
    <property type="component" value="Unassembled WGS sequence"/>
</dbReference>
<dbReference type="STRING" id="441119.SAMN04488047_101681"/>
<protein>
    <submittedName>
        <fullName evidence="2">Predicted nucleic acid-binding protein, contains PIN domain</fullName>
    </submittedName>
</protein>
<keyword evidence="3" id="KW-1185">Reference proteome</keyword>
<dbReference type="RefSeq" id="WP_093417600.1">
    <property type="nucleotide sequence ID" value="NZ_FOXA01000001.1"/>
</dbReference>
<name>A0A1I5LJU3_9RHOB</name>
<sequence>MRVILDTNVFVGAGFNRGSASARLLEAAREGRLTIVWSDATRRETRAVLTRIPRLKWEDVEALFRDEGRVEAEVWPDADFVTDPQDRKFAALSMGAGVPVVSSDDDLLSHSDRLDVVKPSEFLRQVEIPAD</sequence>
<evidence type="ECO:0000313" key="3">
    <source>
        <dbReference type="Proteomes" id="UP000199356"/>
    </source>
</evidence>
<proteinExistence type="predicted"/>
<dbReference type="InterPro" id="IPR002850">
    <property type="entry name" value="PIN_toxin-like"/>
</dbReference>
<dbReference type="InterPro" id="IPR002716">
    <property type="entry name" value="PIN_dom"/>
</dbReference>
<organism evidence="2 3">
    <name type="scientific">Tranquillimonas alkanivorans</name>
    <dbReference type="NCBI Taxonomy" id="441119"/>
    <lineage>
        <taxon>Bacteria</taxon>
        <taxon>Pseudomonadati</taxon>
        <taxon>Pseudomonadota</taxon>
        <taxon>Alphaproteobacteria</taxon>
        <taxon>Rhodobacterales</taxon>
        <taxon>Roseobacteraceae</taxon>
        <taxon>Tranquillimonas</taxon>
    </lineage>
</organism>
<dbReference type="AlphaFoldDB" id="A0A1I5LJU3"/>
<gene>
    <name evidence="2" type="ORF">SAMN04488047_101681</name>
</gene>
<dbReference type="OrthoDB" id="7365410at2"/>
<dbReference type="SUPFAM" id="SSF88723">
    <property type="entry name" value="PIN domain-like"/>
    <property type="match status" value="1"/>
</dbReference>
<dbReference type="EMBL" id="FOXA01000001">
    <property type="protein sequence ID" value="SFO97443.1"/>
    <property type="molecule type" value="Genomic_DNA"/>
</dbReference>
<accession>A0A1I5LJU3</accession>
<evidence type="ECO:0000259" key="1">
    <source>
        <dbReference type="Pfam" id="PF13470"/>
    </source>
</evidence>
<dbReference type="InterPro" id="IPR029060">
    <property type="entry name" value="PIN-like_dom_sf"/>
</dbReference>
<dbReference type="PANTHER" id="PTHR34610:SF3">
    <property type="entry name" value="SSL7007 PROTEIN"/>
    <property type="match status" value="1"/>
</dbReference>
<dbReference type="PANTHER" id="PTHR34610">
    <property type="entry name" value="SSL7007 PROTEIN"/>
    <property type="match status" value="1"/>
</dbReference>
<feature type="domain" description="PIN" evidence="1">
    <location>
        <begin position="2"/>
        <end position="101"/>
    </location>
</feature>
<evidence type="ECO:0000313" key="2">
    <source>
        <dbReference type="EMBL" id="SFO97443.1"/>
    </source>
</evidence>